<dbReference type="PANTHER" id="PTHR30086:SF20">
    <property type="entry name" value="ARGININE EXPORTER PROTEIN ARGO-RELATED"/>
    <property type="match status" value="1"/>
</dbReference>
<evidence type="ECO:0000256" key="1">
    <source>
        <dbReference type="ARBA" id="ARBA00004651"/>
    </source>
</evidence>
<comment type="subcellular location">
    <subcellularLocation>
        <location evidence="1">Cell membrane</location>
        <topology evidence="1">Multi-pass membrane protein</topology>
    </subcellularLocation>
</comment>
<gene>
    <name evidence="7" type="ORF">IAB80_06975</name>
</gene>
<evidence type="ECO:0000256" key="5">
    <source>
        <dbReference type="ARBA" id="ARBA00023136"/>
    </source>
</evidence>
<dbReference type="Pfam" id="PF01810">
    <property type="entry name" value="LysE"/>
    <property type="match status" value="1"/>
</dbReference>
<evidence type="ECO:0000313" key="8">
    <source>
        <dbReference type="Proteomes" id="UP000823771"/>
    </source>
</evidence>
<feature type="transmembrane region" description="Helical" evidence="6">
    <location>
        <begin position="6"/>
        <end position="28"/>
    </location>
</feature>
<evidence type="ECO:0000256" key="6">
    <source>
        <dbReference type="SAM" id="Phobius"/>
    </source>
</evidence>
<dbReference type="AlphaFoldDB" id="A0A9D9ITL8"/>
<reference evidence="7" key="2">
    <citation type="journal article" date="2021" name="PeerJ">
        <title>Extensive microbial diversity within the chicken gut microbiome revealed by metagenomics and culture.</title>
        <authorList>
            <person name="Gilroy R."/>
            <person name="Ravi A."/>
            <person name="Getino M."/>
            <person name="Pursley I."/>
            <person name="Horton D.L."/>
            <person name="Alikhan N.F."/>
            <person name="Baker D."/>
            <person name="Gharbi K."/>
            <person name="Hall N."/>
            <person name="Watson M."/>
            <person name="Adriaenssens E.M."/>
            <person name="Foster-Nyarko E."/>
            <person name="Jarju S."/>
            <person name="Secka A."/>
            <person name="Antonio M."/>
            <person name="Oren A."/>
            <person name="Chaudhuri R.R."/>
            <person name="La Ragione R."/>
            <person name="Hildebrand F."/>
            <person name="Pallen M.J."/>
        </authorList>
    </citation>
    <scope>NUCLEOTIDE SEQUENCE</scope>
    <source>
        <strain evidence="7">2478</strain>
    </source>
</reference>
<proteinExistence type="predicted"/>
<keyword evidence="4 6" id="KW-1133">Transmembrane helix</keyword>
<evidence type="ECO:0000313" key="7">
    <source>
        <dbReference type="EMBL" id="MBO8478612.1"/>
    </source>
</evidence>
<evidence type="ECO:0000256" key="4">
    <source>
        <dbReference type="ARBA" id="ARBA00022989"/>
    </source>
</evidence>
<dbReference type="InterPro" id="IPR001123">
    <property type="entry name" value="LeuE-type"/>
</dbReference>
<dbReference type="GO" id="GO:0005886">
    <property type="term" value="C:plasma membrane"/>
    <property type="evidence" value="ECO:0007669"/>
    <property type="project" value="UniProtKB-SubCell"/>
</dbReference>
<organism evidence="7 8">
    <name type="scientific">Candidatus Cryptobacteroides excrementipullorum</name>
    <dbReference type="NCBI Taxonomy" id="2840761"/>
    <lineage>
        <taxon>Bacteria</taxon>
        <taxon>Pseudomonadati</taxon>
        <taxon>Bacteroidota</taxon>
        <taxon>Bacteroidia</taxon>
        <taxon>Bacteroidales</taxon>
        <taxon>Candidatus Cryptobacteroides</taxon>
    </lineage>
</organism>
<feature type="transmembrane region" description="Helical" evidence="6">
    <location>
        <begin position="185"/>
        <end position="211"/>
    </location>
</feature>
<comment type="caution">
    <text evidence="7">The sequence shown here is derived from an EMBL/GenBank/DDBJ whole genome shotgun (WGS) entry which is preliminary data.</text>
</comment>
<accession>A0A9D9ITL8</accession>
<name>A0A9D9ITL8_9BACT</name>
<dbReference type="PANTHER" id="PTHR30086">
    <property type="entry name" value="ARGININE EXPORTER PROTEIN ARGO"/>
    <property type="match status" value="1"/>
</dbReference>
<feature type="transmembrane region" description="Helical" evidence="6">
    <location>
        <begin position="40"/>
        <end position="62"/>
    </location>
</feature>
<dbReference type="EMBL" id="JADILZ010000062">
    <property type="protein sequence ID" value="MBO8478612.1"/>
    <property type="molecule type" value="Genomic_DNA"/>
</dbReference>
<dbReference type="Proteomes" id="UP000823771">
    <property type="component" value="Unassembled WGS sequence"/>
</dbReference>
<keyword evidence="2" id="KW-1003">Cell membrane</keyword>
<keyword evidence="3 6" id="KW-0812">Transmembrane</keyword>
<feature type="transmembrane region" description="Helical" evidence="6">
    <location>
        <begin position="149"/>
        <end position="173"/>
    </location>
</feature>
<keyword evidence="5 6" id="KW-0472">Membrane</keyword>
<dbReference type="GO" id="GO:0015171">
    <property type="term" value="F:amino acid transmembrane transporter activity"/>
    <property type="evidence" value="ECO:0007669"/>
    <property type="project" value="TreeGrafter"/>
</dbReference>
<sequence length="217" mass="23326">MVIIDILKAFLIGICASAPVGPIAILVIQKTLSKGHKAGFVTGLGACLVDTVFSIVAIFALAFAQKVIEDNKEIILLAGGLVVAILGWRMAVSNPFRKIKAETESTSISIKDFLQAIAMGFSNPGAILVIFALFAFFGMGNTSPHDWKVAPIIFSVSAGAAAYWFCVTALLNYFRKRFRLQTIMWINRIAGAIIVIIGLSLIGEGLFRVILLGKPLI</sequence>
<reference evidence="7" key="1">
    <citation type="submission" date="2020-10" db="EMBL/GenBank/DDBJ databases">
        <authorList>
            <person name="Gilroy R."/>
        </authorList>
    </citation>
    <scope>NUCLEOTIDE SEQUENCE</scope>
    <source>
        <strain evidence="7">2478</strain>
    </source>
</reference>
<protein>
    <submittedName>
        <fullName evidence="7">LysE family transporter</fullName>
    </submittedName>
</protein>
<evidence type="ECO:0000256" key="3">
    <source>
        <dbReference type="ARBA" id="ARBA00022692"/>
    </source>
</evidence>
<evidence type="ECO:0000256" key="2">
    <source>
        <dbReference type="ARBA" id="ARBA00022475"/>
    </source>
</evidence>
<feature type="transmembrane region" description="Helical" evidence="6">
    <location>
        <begin position="74"/>
        <end position="92"/>
    </location>
</feature>
<feature type="transmembrane region" description="Helical" evidence="6">
    <location>
        <begin position="113"/>
        <end position="137"/>
    </location>
</feature>